<organism evidence="1 2">
    <name type="scientific">Candidatus Ozemobacter sibiricus</name>
    <dbReference type="NCBI Taxonomy" id="2268124"/>
    <lineage>
        <taxon>Bacteria</taxon>
        <taxon>Candidatus Ozemobacteria</taxon>
        <taxon>Candidatus Ozemobacterales</taxon>
        <taxon>Candidatus Ozemobacteraceae</taxon>
        <taxon>Candidatus Ozemobacter</taxon>
    </lineage>
</organism>
<proteinExistence type="predicted"/>
<dbReference type="AlphaFoldDB" id="A0A367ZTZ8"/>
<sequence>MNGRFPRLRSRSLIALIVIVCLAGGLAPAQAIKLPELKLGRQNTLGKVLTGAGIILLIKQFGGALNDFINTLLLNKGAANREATKVVPILTLGQGIEAGACQVSGPPDAVAKVQVVLAIAATFDKGKRFNIQALIPSASLNPAKLDRVYGVGITAIIDYRL</sequence>
<evidence type="ECO:0000313" key="1">
    <source>
        <dbReference type="EMBL" id="RCK81327.1"/>
    </source>
</evidence>
<protein>
    <submittedName>
        <fullName evidence="1">Uncharacterized protein</fullName>
    </submittedName>
</protein>
<dbReference type="Proteomes" id="UP000252355">
    <property type="component" value="Unassembled WGS sequence"/>
</dbReference>
<accession>A0A367ZTZ8</accession>
<reference evidence="1 2" key="1">
    <citation type="submission" date="2018-05" db="EMBL/GenBank/DDBJ databases">
        <title>A metagenomic window into the 2 km-deep terrestrial subsurface aquifer revealed taxonomically and functionally diverse microbial community comprising novel uncultured bacterial lineages.</title>
        <authorList>
            <person name="Kadnikov V.V."/>
            <person name="Mardanov A.V."/>
            <person name="Beletsky A.V."/>
            <person name="Banks D."/>
            <person name="Pimenov N.V."/>
            <person name="Frank Y.A."/>
            <person name="Karnachuk O.V."/>
            <person name="Ravin N.V."/>
        </authorList>
    </citation>
    <scope>NUCLEOTIDE SEQUENCE [LARGE SCALE GENOMIC DNA]</scope>
    <source>
        <strain evidence="1">BY5</strain>
    </source>
</reference>
<gene>
    <name evidence="1" type="ORF">OZSIB_2196</name>
</gene>
<comment type="caution">
    <text evidence="1">The sequence shown here is derived from an EMBL/GenBank/DDBJ whole genome shotgun (WGS) entry which is preliminary data.</text>
</comment>
<dbReference type="EMBL" id="QOQW01000002">
    <property type="protein sequence ID" value="RCK81327.1"/>
    <property type="molecule type" value="Genomic_DNA"/>
</dbReference>
<name>A0A367ZTZ8_9BACT</name>
<evidence type="ECO:0000313" key="2">
    <source>
        <dbReference type="Proteomes" id="UP000252355"/>
    </source>
</evidence>